<evidence type="ECO:0008006" key="3">
    <source>
        <dbReference type="Google" id="ProtNLM"/>
    </source>
</evidence>
<dbReference type="Proteomes" id="UP000435649">
    <property type="component" value="Unassembled WGS sequence"/>
</dbReference>
<accession>A0A844FZY7</accession>
<evidence type="ECO:0000313" key="2">
    <source>
        <dbReference type="Proteomes" id="UP000435649"/>
    </source>
</evidence>
<dbReference type="EMBL" id="VUNS01000003">
    <property type="protein sequence ID" value="MST96272.1"/>
    <property type="molecule type" value="Genomic_DNA"/>
</dbReference>
<organism evidence="1 2">
    <name type="scientific">Victivallis lenta</name>
    <dbReference type="NCBI Taxonomy" id="2606640"/>
    <lineage>
        <taxon>Bacteria</taxon>
        <taxon>Pseudomonadati</taxon>
        <taxon>Lentisphaerota</taxon>
        <taxon>Lentisphaeria</taxon>
        <taxon>Victivallales</taxon>
        <taxon>Victivallaceae</taxon>
        <taxon>Victivallis</taxon>
    </lineage>
</organism>
<dbReference type="Gene3D" id="3.20.20.80">
    <property type="entry name" value="Glycosidases"/>
    <property type="match status" value="1"/>
</dbReference>
<evidence type="ECO:0000313" key="1">
    <source>
        <dbReference type="EMBL" id="MST96272.1"/>
    </source>
</evidence>
<dbReference type="SUPFAM" id="SSF51445">
    <property type="entry name" value="(Trans)glycosidases"/>
    <property type="match status" value="1"/>
</dbReference>
<dbReference type="AlphaFoldDB" id="A0A844FZY7"/>
<name>A0A844FZY7_9BACT</name>
<sequence length="798" mass="88546">MRSPKPCSNGFPGGRVSDGRDALDMYVSRFELPPEPFDRIVLERAPGNGDWYVAAASLTPLAADAKQAAEVKFVADAEWRPIDLSDLYVRPGTALDLSGLSERVPCGTYGRVAVNAEGRTVFEKRPGKPVRFFGHSCGPTPDTIPADRKKLEAFAGALAAQGYNMIRFHGINGFLMSRGKWDGKLYDDPATIPFITEHEDSFHYLLYCLKQRGIYVYLDLATFSSGWTTADIWGGGPEGFGVGLIAGNGAYRANYRAGVLRMLNAVNPYTKMRLADDPTIAVVLFYNEQNLRWSMSDFMGRMMQPKWIAFLKKKYGSLDAVRKAWKETPVPADAGWESLPLLNMPATQKSTVFACDMAECIVEAERELTRWYESVMREAGYKGLTSQWDFIYRLSEIPPRSTVPVVSMHAYHAHPSDYISRNSTAPQSSVITSGCSMLRVMAPVRFIDRPYMVSEYGQVFWNRFRHEQGLAGSYAALQEWDLMMVHSTSVVPRGERLLPFHAGPDPMIRASDVVTAYAYLRGDVSPARKTVVFPVDDQFIFQGNRPFSAFNGNLAFLFAVSRVGLRYDRDVRADIRADLEVPPLGDASFNDFGMYGSVTDTYRGGDRLLEALAQMREKKLIGPENRTDPGRGLYQSDTGEITMDIRNGGLLDVVTPRLEGTTVKAGRPKRLSALTVETATCPASITVIAQSIDRTVESDDRLLAVVNTDALNSGMTFTDASRYRLVAIGEAPVLMQTGRFRLKIRNRVLRNPAVYALKLNGTRAGRIPAGYENGEIVLDLDTARLPSGPTPFFEIVPE</sequence>
<protein>
    <recommendedName>
        <fullName evidence="3">Glycoside hydrolase family 42 N-terminal domain-containing protein</fullName>
    </recommendedName>
</protein>
<reference evidence="1 2" key="1">
    <citation type="submission" date="2019-08" db="EMBL/GenBank/DDBJ databases">
        <title>In-depth cultivation of the pig gut microbiome towards novel bacterial diversity and tailored functional studies.</title>
        <authorList>
            <person name="Wylensek D."/>
            <person name="Hitch T.C.A."/>
            <person name="Clavel T."/>
        </authorList>
    </citation>
    <scope>NUCLEOTIDE SEQUENCE [LARGE SCALE GENOMIC DNA]</scope>
    <source>
        <strain evidence="1 2">BBE-744-WT-12</strain>
    </source>
</reference>
<gene>
    <name evidence="1" type="ORF">FYJ85_04320</name>
</gene>
<keyword evidence="2" id="KW-1185">Reference proteome</keyword>
<dbReference type="InterPro" id="IPR017853">
    <property type="entry name" value="GH"/>
</dbReference>
<comment type="caution">
    <text evidence="1">The sequence shown here is derived from an EMBL/GenBank/DDBJ whole genome shotgun (WGS) entry which is preliminary data.</text>
</comment>
<proteinExistence type="predicted"/>
<dbReference type="RefSeq" id="WP_154417099.1">
    <property type="nucleotide sequence ID" value="NZ_VUNS01000003.1"/>
</dbReference>